<evidence type="ECO:0000256" key="2">
    <source>
        <dbReference type="ARBA" id="ARBA00022801"/>
    </source>
</evidence>
<dbReference type="InterPro" id="IPR050272">
    <property type="entry name" value="Isochorismatase-like_hydrls"/>
</dbReference>
<dbReference type="Pfam" id="PF00857">
    <property type="entry name" value="Isochorismatase"/>
    <property type="match status" value="1"/>
</dbReference>
<dbReference type="InterPro" id="IPR000868">
    <property type="entry name" value="Isochorismatase-like_dom"/>
</dbReference>
<protein>
    <submittedName>
        <fullName evidence="4">Isochorismatase family protein</fullName>
    </submittedName>
</protein>
<evidence type="ECO:0000256" key="1">
    <source>
        <dbReference type="ARBA" id="ARBA00006336"/>
    </source>
</evidence>
<dbReference type="EMBL" id="CP093365">
    <property type="protein sequence ID" value="UQS83644.1"/>
    <property type="molecule type" value="Genomic_DNA"/>
</dbReference>
<dbReference type="SUPFAM" id="SSF52499">
    <property type="entry name" value="Isochorismatase-like hydrolases"/>
    <property type="match status" value="1"/>
</dbReference>
<evidence type="ECO:0000313" key="4">
    <source>
        <dbReference type="EMBL" id="UQS83603.1"/>
    </source>
</evidence>
<keyword evidence="2" id="KW-0378">Hydrolase</keyword>
<keyword evidence="6" id="KW-1185">Reference proteome</keyword>
<dbReference type="EMBL" id="CP093365">
    <property type="protein sequence ID" value="UQS83603.1"/>
    <property type="molecule type" value="Genomic_DNA"/>
</dbReference>
<dbReference type="Gene3D" id="3.40.50.850">
    <property type="entry name" value="Isochorismatase-like"/>
    <property type="match status" value="1"/>
</dbReference>
<dbReference type="PANTHER" id="PTHR43540">
    <property type="entry name" value="PEROXYUREIDOACRYLATE/UREIDOACRYLATE AMIDOHYDROLASE-RELATED"/>
    <property type="match status" value="1"/>
</dbReference>
<gene>
    <name evidence="5" type="ORF">MOO47_00110</name>
    <name evidence="4" type="ORF">MOO47_07520</name>
</gene>
<proteinExistence type="inferred from homology"/>
<reference evidence="4 6" key="1">
    <citation type="journal article" date="2022" name="Int. J. Syst. Evol. Microbiol.">
        <title>Apilactobacillus apisilvae sp. nov., Nicolia spurrieriana gen. nov. sp. nov., Bombilactobacillus folatiphilus sp. nov. and Bombilactobacillus thymidiniphilus sp. nov., four new lactic acid bacterial isolates from stingless bees Tetragonula carbonaria and Austroplebeia australis.</title>
        <authorList>
            <person name="Oliphant S.A."/>
            <person name="Watson-Haigh N.S."/>
            <person name="Sumby K.M."/>
            <person name="Gardner J."/>
            <person name="Groom S."/>
            <person name="Jiranek V."/>
        </authorList>
    </citation>
    <scope>NUCLEOTIDE SEQUENCE [LARGE SCALE GENOMIC DNA]</scope>
    <source>
        <strain evidence="4 6">SG4_A1</strain>
    </source>
</reference>
<organism evidence="4 6">
    <name type="scientific">Bombilactobacillus thymidiniphilus</name>
    <dbReference type="NCBI Taxonomy" id="2923363"/>
    <lineage>
        <taxon>Bacteria</taxon>
        <taxon>Bacillati</taxon>
        <taxon>Bacillota</taxon>
        <taxon>Bacilli</taxon>
        <taxon>Lactobacillales</taxon>
        <taxon>Lactobacillaceae</taxon>
        <taxon>Bombilactobacillus</taxon>
    </lineage>
</organism>
<dbReference type="Proteomes" id="UP000831947">
    <property type="component" value="Chromosome"/>
</dbReference>
<evidence type="ECO:0000313" key="5">
    <source>
        <dbReference type="EMBL" id="UQS83644.1"/>
    </source>
</evidence>
<dbReference type="InterPro" id="IPR036380">
    <property type="entry name" value="Isochorismatase-like_sf"/>
</dbReference>
<evidence type="ECO:0000259" key="3">
    <source>
        <dbReference type="Pfam" id="PF00857"/>
    </source>
</evidence>
<accession>A0ABY4PD54</accession>
<comment type="similarity">
    <text evidence="1">Belongs to the isochorismatase family.</text>
</comment>
<evidence type="ECO:0000313" key="6">
    <source>
        <dbReference type="Proteomes" id="UP000831947"/>
    </source>
</evidence>
<sequence>MDKTVNSAFIGTKLKSILLECQIEKVFICGLTTPHCVSTTTRMSGNLGFDTYLVEDATVSFAIMDYQGFHLFAKWPYLKR</sequence>
<dbReference type="PANTHER" id="PTHR43540:SF1">
    <property type="entry name" value="ISOCHORISMATASE HYDROLASE"/>
    <property type="match status" value="1"/>
</dbReference>
<feature type="domain" description="Isochorismatase-like" evidence="3">
    <location>
        <begin position="2"/>
        <end position="62"/>
    </location>
</feature>
<name>A0ABY4PD54_9LACO</name>